<accession>A0ABD2CHB1</accession>
<gene>
    <name evidence="2" type="ORF">V1477_006747</name>
</gene>
<evidence type="ECO:0000313" key="2">
    <source>
        <dbReference type="EMBL" id="KAL2744205.1"/>
    </source>
</evidence>
<keyword evidence="3" id="KW-1185">Reference proteome</keyword>
<feature type="region of interest" description="Disordered" evidence="1">
    <location>
        <begin position="28"/>
        <end position="97"/>
    </location>
</feature>
<evidence type="ECO:0000256" key="1">
    <source>
        <dbReference type="SAM" id="MobiDB-lite"/>
    </source>
</evidence>
<dbReference type="Proteomes" id="UP001607303">
    <property type="component" value="Unassembled WGS sequence"/>
</dbReference>
<protein>
    <submittedName>
        <fullName evidence="2">Uncharacterized protein</fullName>
    </submittedName>
</protein>
<reference evidence="2 3" key="1">
    <citation type="journal article" date="2024" name="Ann. Entomol. Soc. Am.">
        <title>Genomic analyses of the southern and eastern yellowjacket wasps (Hymenoptera: Vespidae) reveal evolutionary signatures of social life.</title>
        <authorList>
            <person name="Catto M.A."/>
            <person name="Caine P.B."/>
            <person name="Orr S.E."/>
            <person name="Hunt B.G."/>
            <person name="Goodisman M.A.D."/>
        </authorList>
    </citation>
    <scope>NUCLEOTIDE SEQUENCE [LARGE SCALE GENOMIC DNA]</scope>
    <source>
        <strain evidence="2">232</strain>
        <tissue evidence="2">Head and thorax</tissue>
    </source>
</reference>
<name>A0ABD2CHB1_VESMC</name>
<dbReference type="AlphaFoldDB" id="A0ABD2CHB1"/>
<sequence length="167" mass="18168">MDKNSPPKNEDEKGAIGKAKSVGCIDFRADMRKGKRGGEATVDRLQGRQQRRCFDGTNSNSSSTSNSSNINSNSSSNSSNINNSNSSSSNSNVNSSSGSSEVVVVVVVVVVRVVVRVVVGVRIHQNSIPNRHKLSALYGEPYSKPLRMLLPIKHSNTNELFPYFERL</sequence>
<evidence type="ECO:0000313" key="3">
    <source>
        <dbReference type="Proteomes" id="UP001607303"/>
    </source>
</evidence>
<dbReference type="EMBL" id="JAYRBN010000050">
    <property type="protein sequence ID" value="KAL2744205.1"/>
    <property type="molecule type" value="Genomic_DNA"/>
</dbReference>
<organism evidence="2 3">
    <name type="scientific">Vespula maculifrons</name>
    <name type="common">Eastern yellow jacket</name>
    <name type="synonym">Wasp</name>
    <dbReference type="NCBI Taxonomy" id="7453"/>
    <lineage>
        <taxon>Eukaryota</taxon>
        <taxon>Metazoa</taxon>
        <taxon>Ecdysozoa</taxon>
        <taxon>Arthropoda</taxon>
        <taxon>Hexapoda</taxon>
        <taxon>Insecta</taxon>
        <taxon>Pterygota</taxon>
        <taxon>Neoptera</taxon>
        <taxon>Endopterygota</taxon>
        <taxon>Hymenoptera</taxon>
        <taxon>Apocrita</taxon>
        <taxon>Aculeata</taxon>
        <taxon>Vespoidea</taxon>
        <taxon>Vespidae</taxon>
        <taxon>Vespinae</taxon>
        <taxon>Vespula</taxon>
    </lineage>
</organism>
<feature type="compositionally biased region" description="Low complexity" evidence="1">
    <location>
        <begin position="57"/>
        <end position="97"/>
    </location>
</feature>
<feature type="compositionally biased region" description="Basic and acidic residues" evidence="1">
    <location>
        <begin position="28"/>
        <end position="46"/>
    </location>
</feature>
<comment type="caution">
    <text evidence="2">The sequence shown here is derived from an EMBL/GenBank/DDBJ whole genome shotgun (WGS) entry which is preliminary data.</text>
</comment>
<proteinExistence type="predicted"/>